<sequence>MPGQVTLRGFGMVVNDYEFPEAPVTEGSYDANWLEVEVSIQTDLGGLRMTEACVLTWELAGLADQLDVLAAPQLHGRWQAELNPLEPYFRLRFVQDETGLFFTATLTAHDTDLIQSHKAQWEIDPAELEAFRQQLAGVMQVFPVRGKAFLAR</sequence>
<keyword evidence="2" id="KW-1185">Reference proteome</keyword>
<reference evidence="1 2" key="1">
    <citation type="submission" date="2018-12" db="EMBL/GenBank/DDBJ databases">
        <title>Deinococcus radiophilus ATCC 27603 genome sequencing and assembly.</title>
        <authorList>
            <person name="Maclea K.S."/>
            <person name="Maynard C.R."/>
        </authorList>
    </citation>
    <scope>NUCLEOTIDE SEQUENCE [LARGE SCALE GENOMIC DNA]</scope>
    <source>
        <strain evidence="1 2">ATCC 27603</strain>
    </source>
</reference>
<evidence type="ECO:0000313" key="1">
    <source>
        <dbReference type="EMBL" id="RTR25805.1"/>
    </source>
</evidence>
<accession>A0A3S0K9Q7</accession>
<dbReference type="Pfam" id="PF24716">
    <property type="entry name" value="WapI"/>
    <property type="match status" value="1"/>
</dbReference>
<name>A0A3S0K9Q7_9DEIO</name>
<proteinExistence type="predicted"/>
<protein>
    <submittedName>
        <fullName evidence="1">Uncharacterized protein</fullName>
    </submittedName>
</protein>
<dbReference type="EMBL" id="RXPE01000021">
    <property type="protein sequence ID" value="RTR25805.1"/>
    <property type="molecule type" value="Genomic_DNA"/>
</dbReference>
<comment type="caution">
    <text evidence="1">The sequence shown here is derived from an EMBL/GenBank/DDBJ whole genome shotgun (WGS) entry which is preliminary data.</text>
</comment>
<dbReference type="InterPro" id="IPR056510">
    <property type="entry name" value="WapI"/>
</dbReference>
<dbReference type="AlphaFoldDB" id="A0A3S0K9Q7"/>
<dbReference type="Proteomes" id="UP000277766">
    <property type="component" value="Unassembled WGS sequence"/>
</dbReference>
<organism evidence="1 2">
    <name type="scientific">Deinococcus radiophilus</name>
    <dbReference type="NCBI Taxonomy" id="32062"/>
    <lineage>
        <taxon>Bacteria</taxon>
        <taxon>Thermotogati</taxon>
        <taxon>Deinococcota</taxon>
        <taxon>Deinococci</taxon>
        <taxon>Deinococcales</taxon>
        <taxon>Deinococcaceae</taxon>
        <taxon>Deinococcus</taxon>
    </lineage>
</organism>
<gene>
    <name evidence="1" type="ORF">EJ104_09640</name>
</gene>
<dbReference type="RefSeq" id="WP_126352519.1">
    <property type="nucleotide sequence ID" value="NZ_CP086380.1"/>
</dbReference>
<evidence type="ECO:0000313" key="2">
    <source>
        <dbReference type="Proteomes" id="UP000277766"/>
    </source>
</evidence>